<reference evidence="2" key="3">
    <citation type="submission" date="2020-12" db="UniProtKB">
        <authorList>
            <consortium name="EnsemblPlants"/>
        </authorList>
    </citation>
    <scope>IDENTIFICATION</scope>
</reference>
<dbReference type="AlphaFoldDB" id="A0A2K1K2F2"/>
<gene>
    <name evidence="1" type="ORF">PHYPA_012429</name>
</gene>
<name>A0A2K1K2F2_PHYPA</name>
<sequence length="44" mass="5120">MTLEFLKKPTLIEWTHTIYAYNASLSYLLRNGSAPVMSMEDNRL</sequence>
<proteinExistence type="predicted"/>
<evidence type="ECO:0000313" key="1">
    <source>
        <dbReference type="EMBL" id="PNR47956.1"/>
    </source>
</evidence>
<dbReference type="Proteomes" id="UP000006727">
    <property type="component" value="Chromosome 9"/>
</dbReference>
<dbReference type="EMBL" id="ABEU02000009">
    <property type="protein sequence ID" value="PNR47956.1"/>
    <property type="molecule type" value="Genomic_DNA"/>
</dbReference>
<reference evidence="1 3" key="1">
    <citation type="journal article" date="2008" name="Science">
        <title>The Physcomitrella genome reveals evolutionary insights into the conquest of land by plants.</title>
        <authorList>
            <person name="Rensing S."/>
            <person name="Lang D."/>
            <person name="Zimmer A."/>
            <person name="Terry A."/>
            <person name="Salamov A."/>
            <person name="Shapiro H."/>
            <person name="Nishiyama T."/>
            <person name="Perroud P.-F."/>
            <person name="Lindquist E."/>
            <person name="Kamisugi Y."/>
            <person name="Tanahashi T."/>
            <person name="Sakakibara K."/>
            <person name="Fujita T."/>
            <person name="Oishi K."/>
            <person name="Shin-I T."/>
            <person name="Kuroki Y."/>
            <person name="Toyoda A."/>
            <person name="Suzuki Y."/>
            <person name="Hashimoto A."/>
            <person name="Yamaguchi K."/>
            <person name="Sugano A."/>
            <person name="Kohara Y."/>
            <person name="Fujiyama A."/>
            <person name="Anterola A."/>
            <person name="Aoki S."/>
            <person name="Ashton N."/>
            <person name="Barbazuk W.B."/>
            <person name="Barker E."/>
            <person name="Bennetzen J."/>
            <person name="Bezanilla M."/>
            <person name="Blankenship R."/>
            <person name="Cho S.H."/>
            <person name="Dutcher S."/>
            <person name="Estelle M."/>
            <person name="Fawcett J.A."/>
            <person name="Gundlach H."/>
            <person name="Hanada K."/>
            <person name="Heyl A."/>
            <person name="Hicks K.A."/>
            <person name="Hugh J."/>
            <person name="Lohr M."/>
            <person name="Mayer K."/>
            <person name="Melkozernov A."/>
            <person name="Murata T."/>
            <person name="Nelson D."/>
            <person name="Pils B."/>
            <person name="Prigge M."/>
            <person name="Reiss B."/>
            <person name="Renner T."/>
            <person name="Rombauts S."/>
            <person name="Rushton P."/>
            <person name="Sanderfoot A."/>
            <person name="Schween G."/>
            <person name="Shiu S.-H."/>
            <person name="Stueber K."/>
            <person name="Theodoulou F.L."/>
            <person name="Tu H."/>
            <person name="Van de Peer Y."/>
            <person name="Verrier P.J."/>
            <person name="Waters E."/>
            <person name="Wood A."/>
            <person name="Yang L."/>
            <person name="Cove D."/>
            <person name="Cuming A."/>
            <person name="Hasebe M."/>
            <person name="Lucas S."/>
            <person name="Mishler D.B."/>
            <person name="Reski R."/>
            <person name="Grigoriev I."/>
            <person name="Quatrano R.S."/>
            <person name="Boore J.L."/>
        </authorList>
    </citation>
    <scope>NUCLEOTIDE SEQUENCE [LARGE SCALE GENOMIC DNA]</scope>
    <source>
        <strain evidence="2 3">cv. Gransden 2004</strain>
    </source>
</reference>
<dbReference type="EnsemblPlants" id="Pp3c9_7950V3.1">
    <property type="protein sequence ID" value="Pp3c9_7950V3.1"/>
    <property type="gene ID" value="Pp3c9_7950"/>
</dbReference>
<accession>A0A2K1K2F2</accession>
<reference evidence="1 3" key="2">
    <citation type="journal article" date="2018" name="Plant J.">
        <title>The Physcomitrella patens chromosome-scale assembly reveals moss genome structure and evolution.</title>
        <authorList>
            <person name="Lang D."/>
            <person name="Ullrich K.K."/>
            <person name="Murat F."/>
            <person name="Fuchs J."/>
            <person name="Jenkins J."/>
            <person name="Haas F.B."/>
            <person name="Piednoel M."/>
            <person name="Gundlach H."/>
            <person name="Van Bel M."/>
            <person name="Meyberg R."/>
            <person name="Vives C."/>
            <person name="Morata J."/>
            <person name="Symeonidi A."/>
            <person name="Hiss M."/>
            <person name="Muchero W."/>
            <person name="Kamisugi Y."/>
            <person name="Saleh O."/>
            <person name="Blanc G."/>
            <person name="Decker E.L."/>
            <person name="van Gessel N."/>
            <person name="Grimwood J."/>
            <person name="Hayes R.D."/>
            <person name="Graham S.W."/>
            <person name="Gunter L.E."/>
            <person name="McDaniel S.F."/>
            <person name="Hoernstein S.N.W."/>
            <person name="Larsson A."/>
            <person name="Li F.W."/>
            <person name="Perroud P.F."/>
            <person name="Phillips J."/>
            <person name="Ranjan P."/>
            <person name="Rokshar D.S."/>
            <person name="Rothfels C.J."/>
            <person name="Schneider L."/>
            <person name="Shu S."/>
            <person name="Stevenson D.W."/>
            <person name="Thummler F."/>
            <person name="Tillich M."/>
            <person name="Villarreal Aguilar J.C."/>
            <person name="Widiez T."/>
            <person name="Wong G.K."/>
            <person name="Wymore A."/>
            <person name="Zhang Y."/>
            <person name="Zimmer A.D."/>
            <person name="Quatrano R.S."/>
            <person name="Mayer K.F.X."/>
            <person name="Goodstein D."/>
            <person name="Casacuberta J.M."/>
            <person name="Vandepoele K."/>
            <person name="Reski R."/>
            <person name="Cuming A.C."/>
            <person name="Tuskan G.A."/>
            <person name="Maumus F."/>
            <person name="Salse J."/>
            <person name="Schmutz J."/>
            <person name="Rensing S.A."/>
        </authorList>
    </citation>
    <scope>NUCLEOTIDE SEQUENCE [LARGE SCALE GENOMIC DNA]</scope>
    <source>
        <strain evidence="2 3">cv. Gransden 2004</strain>
    </source>
</reference>
<dbReference type="Gramene" id="Pp3c9_7950V3.1">
    <property type="protein sequence ID" value="Pp3c9_7950V3.1"/>
    <property type="gene ID" value="Pp3c9_7950"/>
</dbReference>
<evidence type="ECO:0000313" key="2">
    <source>
        <dbReference type="EnsemblPlants" id="Pp3c9_7950V3.1"/>
    </source>
</evidence>
<evidence type="ECO:0000313" key="3">
    <source>
        <dbReference type="Proteomes" id="UP000006727"/>
    </source>
</evidence>
<keyword evidence="3" id="KW-1185">Reference proteome</keyword>
<protein>
    <submittedName>
        <fullName evidence="1 2">Uncharacterized protein</fullName>
    </submittedName>
</protein>
<organism evidence="1">
    <name type="scientific">Physcomitrium patens</name>
    <name type="common">Spreading-leaved earth moss</name>
    <name type="synonym">Physcomitrella patens</name>
    <dbReference type="NCBI Taxonomy" id="3218"/>
    <lineage>
        <taxon>Eukaryota</taxon>
        <taxon>Viridiplantae</taxon>
        <taxon>Streptophyta</taxon>
        <taxon>Embryophyta</taxon>
        <taxon>Bryophyta</taxon>
        <taxon>Bryophytina</taxon>
        <taxon>Bryopsida</taxon>
        <taxon>Funariidae</taxon>
        <taxon>Funariales</taxon>
        <taxon>Funariaceae</taxon>
        <taxon>Physcomitrium</taxon>
    </lineage>
</organism>